<gene>
    <name evidence="1" type="ORF">LSALG_LOCUS1440</name>
</gene>
<evidence type="ECO:0000313" key="1">
    <source>
        <dbReference type="EMBL" id="CAI9260610.1"/>
    </source>
</evidence>
<protein>
    <submittedName>
        <fullName evidence="1">Uncharacterized protein</fullName>
    </submittedName>
</protein>
<dbReference type="AlphaFoldDB" id="A0AA35Y0W2"/>
<name>A0AA35Y0W2_LACSI</name>
<accession>A0AA35Y0W2</accession>
<keyword evidence="2" id="KW-1185">Reference proteome</keyword>
<evidence type="ECO:0000313" key="2">
    <source>
        <dbReference type="Proteomes" id="UP001177003"/>
    </source>
</evidence>
<dbReference type="EMBL" id="OX465086">
    <property type="protein sequence ID" value="CAI9260610.1"/>
    <property type="molecule type" value="Genomic_DNA"/>
</dbReference>
<organism evidence="1 2">
    <name type="scientific">Lactuca saligna</name>
    <name type="common">Willowleaf lettuce</name>
    <dbReference type="NCBI Taxonomy" id="75948"/>
    <lineage>
        <taxon>Eukaryota</taxon>
        <taxon>Viridiplantae</taxon>
        <taxon>Streptophyta</taxon>
        <taxon>Embryophyta</taxon>
        <taxon>Tracheophyta</taxon>
        <taxon>Spermatophyta</taxon>
        <taxon>Magnoliopsida</taxon>
        <taxon>eudicotyledons</taxon>
        <taxon>Gunneridae</taxon>
        <taxon>Pentapetalae</taxon>
        <taxon>asterids</taxon>
        <taxon>campanulids</taxon>
        <taxon>Asterales</taxon>
        <taxon>Asteraceae</taxon>
        <taxon>Cichorioideae</taxon>
        <taxon>Cichorieae</taxon>
        <taxon>Lactucinae</taxon>
        <taxon>Lactuca</taxon>
    </lineage>
</organism>
<dbReference type="Proteomes" id="UP001177003">
    <property type="component" value="Chromosome 0"/>
</dbReference>
<proteinExistence type="predicted"/>
<sequence length="257" mass="29257">MGSSNGDTNCDDMSPLLMAIRVNVIVTVQLFLDRTTNVLWPSFSGDFADSSVLWVRRWLIRWTYVSKAKRVGVFQYLSTWFDFGAITNDPMPPVYWASLNNQICMRYRGRKNIAKTRLTGFEGDVEATRAQAHVGMDLHRWSDAIDHFLTEKHKKRSAGNKECRKKQVVKNHGGTYQYTHHITDSSGDTDTIDWITILEKVLDTQRGHVRDIGPKHFSSADVNVNAFLQNPAFVTAIGNIIRSFKNQVNNDEDDADT</sequence>
<reference evidence="1" key="1">
    <citation type="submission" date="2023-04" db="EMBL/GenBank/DDBJ databases">
        <authorList>
            <person name="Vijverberg K."/>
            <person name="Xiong W."/>
            <person name="Schranz E."/>
        </authorList>
    </citation>
    <scope>NUCLEOTIDE SEQUENCE</scope>
</reference>